<keyword evidence="4" id="KW-0479">Metal-binding</keyword>
<dbReference type="PROSITE" id="PS51292">
    <property type="entry name" value="ZF_RING_CH"/>
    <property type="match status" value="1"/>
</dbReference>
<name>A0A9D4T9B6_RHISA</name>
<keyword evidence="8 11" id="KW-1133">Transmembrane helix</keyword>
<evidence type="ECO:0000256" key="2">
    <source>
        <dbReference type="ARBA" id="ARBA00022679"/>
    </source>
</evidence>
<feature type="domain" description="RING-CH-type" evidence="12">
    <location>
        <begin position="89"/>
        <end position="149"/>
    </location>
</feature>
<reference evidence="13" key="1">
    <citation type="journal article" date="2020" name="Cell">
        <title>Large-Scale Comparative Analyses of Tick Genomes Elucidate Their Genetic Diversity and Vector Capacities.</title>
        <authorList>
            <consortium name="Tick Genome and Microbiome Consortium (TIGMIC)"/>
            <person name="Jia N."/>
            <person name="Wang J."/>
            <person name="Shi W."/>
            <person name="Du L."/>
            <person name="Sun Y."/>
            <person name="Zhan W."/>
            <person name="Jiang J.F."/>
            <person name="Wang Q."/>
            <person name="Zhang B."/>
            <person name="Ji P."/>
            <person name="Bell-Sakyi L."/>
            <person name="Cui X.M."/>
            <person name="Yuan T.T."/>
            <person name="Jiang B.G."/>
            <person name="Yang W.F."/>
            <person name="Lam T.T."/>
            <person name="Chang Q.C."/>
            <person name="Ding S.J."/>
            <person name="Wang X.J."/>
            <person name="Zhu J.G."/>
            <person name="Ruan X.D."/>
            <person name="Zhao L."/>
            <person name="Wei J.T."/>
            <person name="Ye R.Z."/>
            <person name="Que T.C."/>
            <person name="Du C.H."/>
            <person name="Zhou Y.H."/>
            <person name="Cheng J.X."/>
            <person name="Dai P.F."/>
            <person name="Guo W.B."/>
            <person name="Han X.H."/>
            <person name="Huang E.J."/>
            <person name="Li L.F."/>
            <person name="Wei W."/>
            <person name="Gao Y.C."/>
            <person name="Liu J.Z."/>
            <person name="Shao H.Z."/>
            <person name="Wang X."/>
            <person name="Wang C.C."/>
            <person name="Yang T.C."/>
            <person name="Huo Q.B."/>
            <person name="Li W."/>
            <person name="Chen H.Y."/>
            <person name="Chen S.E."/>
            <person name="Zhou L.G."/>
            <person name="Ni X.B."/>
            <person name="Tian J.H."/>
            <person name="Sheng Y."/>
            <person name="Liu T."/>
            <person name="Pan Y.S."/>
            <person name="Xia L.Y."/>
            <person name="Li J."/>
            <person name="Zhao F."/>
            <person name="Cao W.C."/>
        </authorList>
    </citation>
    <scope>NUCLEOTIDE SEQUENCE</scope>
    <source>
        <strain evidence="13">Rsan-2018</strain>
    </source>
</reference>
<evidence type="ECO:0000256" key="9">
    <source>
        <dbReference type="ARBA" id="ARBA00023136"/>
    </source>
</evidence>
<dbReference type="Pfam" id="PF12906">
    <property type="entry name" value="RINGv"/>
    <property type="match status" value="1"/>
</dbReference>
<evidence type="ECO:0000256" key="11">
    <source>
        <dbReference type="SAM" id="Phobius"/>
    </source>
</evidence>
<dbReference type="AlphaFoldDB" id="A0A9D4T9B6"/>
<dbReference type="GO" id="GO:0004842">
    <property type="term" value="F:ubiquitin-protein transferase activity"/>
    <property type="evidence" value="ECO:0007669"/>
    <property type="project" value="TreeGrafter"/>
</dbReference>
<gene>
    <name evidence="13" type="ORF">HPB52_010531</name>
</gene>
<dbReference type="PANTHER" id="PTHR46065">
    <property type="entry name" value="E3 UBIQUITIN-PROTEIN LIGASE MARCH 2/3 FAMILY MEMBER"/>
    <property type="match status" value="1"/>
</dbReference>
<keyword evidence="5" id="KW-0863">Zinc-finger</keyword>
<dbReference type="GO" id="GO:0016020">
    <property type="term" value="C:membrane"/>
    <property type="evidence" value="ECO:0007669"/>
    <property type="project" value="UniProtKB-SubCell"/>
</dbReference>
<keyword evidence="9 11" id="KW-0472">Membrane</keyword>
<evidence type="ECO:0000256" key="4">
    <source>
        <dbReference type="ARBA" id="ARBA00022723"/>
    </source>
</evidence>
<evidence type="ECO:0000313" key="14">
    <source>
        <dbReference type="Proteomes" id="UP000821837"/>
    </source>
</evidence>
<accession>A0A9D4T9B6</accession>
<reference evidence="13" key="2">
    <citation type="submission" date="2021-09" db="EMBL/GenBank/DDBJ databases">
        <authorList>
            <person name="Jia N."/>
            <person name="Wang J."/>
            <person name="Shi W."/>
            <person name="Du L."/>
            <person name="Sun Y."/>
            <person name="Zhan W."/>
            <person name="Jiang J."/>
            <person name="Wang Q."/>
            <person name="Zhang B."/>
            <person name="Ji P."/>
            <person name="Sakyi L.B."/>
            <person name="Cui X."/>
            <person name="Yuan T."/>
            <person name="Jiang B."/>
            <person name="Yang W."/>
            <person name="Lam T.T.-Y."/>
            <person name="Chang Q."/>
            <person name="Ding S."/>
            <person name="Wang X."/>
            <person name="Zhu J."/>
            <person name="Ruan X."/>
            <person name="Zhao L."/>
            <person name="Wei J."/>
            <person name="Que T."/>
            <person name="Du C."/>
            <person name="Cheng J."/>
            <person name="Dai P."/>
            <person name="Han X."/>
            <person name="Huang E."/>
            <person name="Gao Y."/>
            <person name="Liu J."/>
            <person name="Shao H."/>
            <person name="Ye R."/>
            <person name="Li L."/>
            <person name="Wei W."/>
            <person name="Wang X."/>
            <person name="Wang C."/>
            <person name="Huo Q."/>
            <person name="Li W."/>
            <person name="Guo W."/>
            <person name="Chen H."/>
            <person name="Chen S."/>
            <person name="Zhou L."/>
            <person name="Zhou L."/>
            <person name="Ni X."/>
            <person name="Tian J."/>
            <person name="Zhou Y."/>
            <person name="Sheng Y."/>
            <person name="Liu T."/>
            <person name="Pan Y."/>
            <person name="Xia L."/>
            <person name="Li J."/>
            <person name="Zhao F."/>
            <person name="Cao W."/>
        </authorList>
    </citation>
    <scope>NUCLEOTIDE SEQUENCE</scope>
    <source>
        <strain evidence="13">Rsan-2018</strain>
        <tissue evidence="13">Larvae</tissue>
    </source>
</reference>
<evidence type="ECO:0000256" key="5">
    <source>
        <dbReference type="ARBA" id="ARBA00022771"/>
    </source>
</evidence>
<evidence type="ECO:0000256" key="6">
    <source>
        <dbReference type="ARBA" id="ARBA00022786"/>
    </source>
</evidence>
<evidence type="ECO:0000256" key="3">
    <source>
        <dbReference type="ARBA" id="ARBA00022692"/>
    </source>
</evidence>
<dbReference type="GO" id="GO:0008270">
    <property type="term" value="F:zinc ion binding"/>
    <property type="evidence" value="ECO:0007669"/>
    <property type="project" value="UniProtKB-KW"/>
</dbReference>
<dbReference type="EMBL" id="JABSTV010001245">
    <property type="protein sequence ID" value="KAH7983259.1"/>
    <property type="molecule type" value="Genomic_DNA"/>
</dbReference>
<feature type="transmembrane region" description="Helical" evidence="11">
    <location>
        <begin position="177"/>
        <end position="198"/>
    </location>
</feature>
<dbReference type="SMART" id="SM00744">
    <property type="entry name" value="RINGv"/>
    <property type="match status" value="1"/>
</dbReference>
<dbReference type="OrthoDB" id="6514236at2759"/>
<keyword evidence="3 11" id="KW-0812">Transmembrane</keyword>
<keyword evidence="7" id="KW-0862">Zinc</keyword>
<evidence type="ECO:0000313" key="13">
    <source>
        <dbReference type="EMBL" id="KAH7983259.1"/>
    </source>
</evidence>
<keyword evidence="2" id="KW-0808">Transferase</keyword>
<keyword evidence="6" id="KW-0833">Ubl conjugation pathway</keyword>
<dbReference type="GO" id="GO:0016567">
    <property type="term" value="P:protein ubiquitination"/>
    <property type="evidence" value="ECO:0007669"/>
    <property type="project" value="TreeGrafter"/>
</dbReference>
<evidence type="ECO:0000256" key="1">
    <source>
        <dbReference type="ARBA" id="ARBA00004141"/>
    </source>
</evidence>
<evidence type="ECO:0000256" key="7">
    <source>
        <dbReference type="ARBA" id="ARBA00022833"/>
    </source>
</evidence>
<dbReference type="SUPFAM" id="SSF57850">
    <property type="entry name" value="RING/U-box"/>
    <property type="match status" value="1"/>
</dbReference>
<keyword evidence="14" id="KW-1185">Reference proteome</keyword>
<sequence length="257" mass="28502">MSSSLPSSSRCPETEDALRIVSSDTEPSESNAINDQPAFVNSGLEAENDADALSRDDRAPSPRSPEAVTDSEDEPTWGGVFLDATTGYRDGGSAAMCRICHEGDQKEQLARPCSCSGTVGFVHMSCLEHWLNQRNVDFCELCGQRFRTVAQPMTALWFFHWVSHNAGQLQRAFLCDLLGLVMLILVAVCVFCLLSRVSLQSDSVTWYVVFLYAVSIVSLSVYVVYALSRARIQYRQILAWQAAHPMRRIMVELPPGQ</sequence>
<dbReference type="OMA" id="CWICHEG"/>
<evidence type="ECO:0000256" key="10">
    <source>
        <dbReference type="SAM" id="MobiDB-lite"/>
    </source>
</evidence>
<evidence type="ECO:0000259" key="12">
    <source>
        <dbReference type="PROSITE" id="PS51292"/>
    </source>
</evidence>
<dbReference type="InterPro" id="IPR013083">
    <property type="entry name" value="Znf_RING/FYVE/PHD"/>
</dbReference>
<feature type="transmembrane region" description="Helical" evidence="11">
    <location>
        <begin position="204"/>
        <end position="227"/>
    </location>
</feature>
<dbReference type="InterPro" id="IPR011016">
    <property type="entry name" value="Znf_RING-CH"/>
</dbReference>
<evidence type="ECO:0000256" key="8">
    <source>
        <dbReference type="ARBA" id="ARBA00022989"/>
    </source>
</evidence>
<organism evidence="13 14">
    <name type="scientific">Rhipicephalus sanguineus</name>
    <name type="common">Brown dog tick</name>
    <name type="synonym">Ixodes sanguineus</name>
    <dbReference type="NCBI Taxonomy" id="34632"/>
    <lineage>
        <taxon>Eukaryota</taxon>
        <taxon>Metazoa</taxon>
        <taxon>Ecdysozoa</taxon>
        <taxon>Arthropoda</taxon>
        <taxon>Chelicerata</taxon>
        <taxon>Arachnida</taxon>
        <taxon>Acari</taxon>
        <taxon>Parasitiformes</taxon>
        <taxon>Ixodida</taxon>
        <taxon>Ixodoidea</taxon>
        <taxon>Ixodidae</taxon>
        <taxon>Rhipicephalinae</taxon>
        <taxon>Rhipicephalus</taxon>
        <taxon>Rhipicephalus</taxon>
    </lineage>
</organism>
<dbReference type="Gene3D" id="3.30.40.10">
    <property type="entry name" value="Zinc/RING finger domain, C3HC4 (zinc finger)"/>
    <property type="match status" value="1"/>
</dbReference>
<dbReference type="VEuPathDB" id="VectorBase:RSAN_029757"/>
<feature type="compositionally biased region" description="Polar residues" evidence="10">
    <location>
        <begin position="22"/>
        <end position="34"/>
    </location>
</feature>
<feature type="region of interest" description="Disordered" evidence="10">
    <location>
        <begin position="1"/>
        <end position="79"/>
    </location>
</feature>
<comment type="caution">
    <text evidence="13">The sequence shown here is derived from an EMBL/GenBank/DDBJ whole genome shotgun (WGS) entry which is preliminary data.</text>
</comment>
<comment type="subcellular location">
    <subcellularLocation>
        <location evidence="1">Membrane</location>
        <topology evidence="1">Multi-pass membrane protein</topology>
    </subcellularLocation>
</comment>
<dbReference type="PANTHER" id="PTHR46065:SF3">
    <property type="entry name" value="FI20425P1"/>
    <property type="match status" value="1"/>
</dbReference>
<dbReference type="Proteomes" id="UP000821837">
    <property type="component" value="Chromosome 1"/>
</dbReference>
<proteinExistence type="predicted"/>
<protein>
    <recommendedName>
        <fullName evidence="12">RING-CH-type domain-containing protein</fullName>
    </recommendedName>
</protein>